<dbReference type="PANTHER" id="PTHR34397">
    <property type="entry name" value="OS05G0237600 PROTEIN"/>
    <property type="match status" value="1"/>
</dbReference>
<dbReference type="PANTHER" id="PTHR34397:SF23">
    <property type="entry name" value="EXPRESSED PROTEIN"/>
    <property type="match status" value="1"/>
</dbReference>
<evidence type="ECO:0000313" key="2">
    <source>
        <dbReference type="EMBL" id="TVU44665.1"/>
    </source>
</evidence>
<reference evidence="2 3" key="1">
    <citation type="journal article" date="2019" name="Sci. Rep.">
        <title>A high-quality genome of Eragrostis curvula grass provides insights into Poaceae evolution and supports new strategies to enhance forage quality.</title>
        <authorList>
            <person name="Carballo J."/>
            <person name="Santos B.A.C.M."/>
            <person name="Zappacosta D."/>
            <person name="Garbus I."/>
            <person name="Selva J.P."/>
            <person name="Gallo C.A."/>
            <person name="Diaz A."/>
            <person name="Albertini E."/>
            <person name="Caccamo M."/>
            <person name="Echenique V."/>
        </authorList>
    </citation>
    <scope>NUCLEOTIDE SEQUENCE [LARGE SCALE GENOMIC DNA]</scope>
    <source>
        <strain evidence="3">cv. Victoria</strain>
        <tissue evidence="2">Leaf</tissue>
    </source>
</reference>
<keyword evidence="3" id="KW-1185">Reference proteome</keyword>
<feature type="non-terminal residue" evidence="2">
    <location>
        <position position="1"/>
    </location>
</feature>
<dbReference type="EMBL" id="RWGY01000004">
    <property type="protein sequence ID" value="TVU44665.1"/>
    <property type="molecule type" value="Genomic_DNA"/>
</dbReference>
<gene>
    <name evidence="2" type="ORF">EJB05_04113</name>
</gene>
<sequence length="345" mass="37736">MAPVSPHAHGLREVSETVTPPLLDLDLRLRPPVAVISQRGDDANVVGLDHALANFPRMKALQNGANYMQEWVDTTSKCVGAGQLATAPDAPAPVLLRLFTQQPHAFDVVNNVGSGSADPRQRAQSQEAEAEEAALELTCKRARSEPPPSAAGAPRVLPTDAGATEPAWVRAELLPRLGFPADLRLHFVEDKLLQDSDLKASQNRFLIPFAASHRLRVFLSAAELEGCGDDSSGGRRPRPAAAARTPHARDNGKKRAAQIKYPGVPVLVHQRDVEREPTPLKLNTFHSTTTMVINGAGYRDIVKGSGFEKRDRVEVWAFRRPQDQKLCLVVAKRDVNRWPAINQQE</sequence>
<dbReference type="OrthoDB" id="684243at2759"/>
<evidence type="ECO:0000256" key="1">
    <source>
        <dbReference type="SAM" id="MobiDB-lite"/>
    </source>
</evidence>
<name>A0A5J9W9U4_9POAL</name>
<dbReference type="AlphaFoldDB" id="A0A5J9W9U4"/>
<feature type="region of interest" description="Disordered" evidence="1">
    <location>
        <begin position="228"/>
        <end position="255"/>
    </location>
</feature>
<comment type="caution">
    <text evidence="2">The sequence shown here is derived from an EMBL/GenBank/DDBJ whole genome shotgun (WGS) entry which is preliminary data.</text>
</comment>
<dbReference type="Gramene" id="TVU44665">
    <property type="protein sequence ID" value="TVU44665"/>
    <property type="gene ID" value="EJB05_04113"/>
</dbReference>
<proteinExistence type="predicted"/>
<protein>
    <submittedName>
        <fullName evidence="2">Uncharacterized protein</fullName>
    </submittedName>
</protein>
<dbReference type="Proteomes" id="UP000324897">
    <property type="component" value="Chromosome 5"/>
</dbReference>
<organism evidence="2 3">
    <name type="scientific">Eragrostis curvula</name>
    <name type="common">weeping love grass</name>
    <dbReference type="NCBI Taxonomy" id="38414"/>
    <lineage>
        <taxon>Eukaryota</taxon>
        <taxon>Viridiplantae</taxon>
        <taxon>Streptophyta</taxon>
        <taxon>Embryophyta</taxon>
        <taxon>Tracheophyta</taxon>
        <taxon>Spermatophyta</taxon>
        <taxon>Magnoliopsida</taxon>
        <taxon>Liliopsida</taxon>
        <taxon>Poales</taxon>
        <taxon>Poaceae</taxon>
        <taxon>PACMAD clade</taxon>
        <taxon>Chloridoideae</taxon>
        <taxon>Eragrostideae</taxon>
        <taxon>Eragrostidinae</taxon>
        <taxon>Eragrostis</taxon>
    </lineage>
</organism>
<evidence type="ECO:0000313" key="3">
    <source>
        <dbReference type="Proteomes" id="UP000324897"/>
    </source>
</evidence>
<accession>A0A5J9W9U4</accession>